<reference evidence="1 2" key="1">
    <citation type="submission" date="2014-04" db="EMBL/GenBank/DDBJ databases">
        <authorList>
            <consortium name="DOE Joint Genome Institute"/>
            <person name="Kuo A."/>
            <person name="Kohler A."/>
            <person name="Nagy L.G."/>
            <person name="Floudas D."/>
            <person name="Copeland A."/>
            <person name="Barry K.W."/>
            <person name="Cichocki N."/>
            <person name="Veneault-Fourrey C."/>
            <person name="LaButti K."/>
            <person name="Lindquist E.A."/>
            <person name="Lipzen A."/>
            <person name="Lundell T."/>
            <person name="Morin E."/>
            <person name="Murat C."/>
            <person name="Sun H."/>
            <person name="Tunlid A."/>
            <person name="Henrissat B."/>
            <person name="Grigoriev I.V."/>
            <person name="Hibbett D.S."/>
            <person name="Martin F."/>
            <person name="Nordberg H.P."/>
            <person name="Cantor M.N."/>
            <person name="Hua S.X."/>
        </authorList>
    </citation>
    <scope>NUCLEOTIDE SEQUENCE [LARGE SCALE GENOMIC DNA]</scope>
    <source>
        <strain evidence="1 2">Foug A</strain>
    </source>
</reference>
<evidence type="ECO:0000313" key="1">
    <source>
        <dbReference type="EMBL" id="KIM55284.1"/>
    </source>
</evidence>
<dbReference type="InParanoid" id="A0A0C3DFY3"/>
<keyword evidence="2" id="KW-1185">Reference proteome</keyword>
<dbReference type="AlphaFoldDB" id="A0A0C3DFY3"/>
<protein>
    <submittedName>
        <fullName evidence="1">Uncharacterized protein</fullName>
    </submittedName>
</protein>
<accession>A0A0C3DFY3</accession>
<dbReference type="Proteomes" id="UP000053989">
    <property type="component" value="Unassembled WGS sequence"/>
</dbReference>
<dbReference type="STRING" id="1036808.A0A0C3DFY3"/>
<dbReference type="EMBL" id="KN822137">
    <property type="protein sequence ID" value="KIM55284.1"/>
    <property type="molecule type" value="Genomic_DNA"/>
</dbReference>
<dbReference type="HOGENOM" id="CLU_027016_0_0_1"/>
<reference evidence="2" key="2">
    <citation type="submission" date="2015-01" db="EMBL/GenBank/DDBJ databases">
        <title>Evolutionary Origins and Diversification of the Mycorrhizal Mutualists.</title>
        <authorList>
            <consortium name="DOE Joint Genome Institute"/>
            <consortium name="Mycorrhizal Genomics Consortium"/>
            <person name="Kohler A."/>
            <person name="Kuo A."/>
            <person name="Nagy L.G."/>
            <person name="Floudas D."/>
            <person name="Copeland A."/>
            <person name="Barry K.W."/>
            <person name="Cichocki N."/>
            <person name="Veneault-Fourrey C."/>
            <person name="LaButti K."/>
            <person name="Lindquist E.A."/>
            <person name="Lipzen A."/>
            <person name="Lundell T."/>
            <person name="Morin E."/>
            <person name="Murat C."/>
            <person name="Riley R."/>
            <person name="Ohm R."/>
            <person name="Sun H."/>
            <person name="Tunlid A."/>
            <person name="Henrissat B."/>
            <person name="Grigoriev I.V."/>
            <person name="Hibbett D.S."/>
            <person name="Martin F."/>
        </authorList>
    </citation>
    <scope>NUCLEOTIDE SEQUENCE [LARGE SCALE GENOMIC DNA]</scope>
    <source>
        <strain evidence="2">Foug A</strain>
    </source>
</reference>
<name>A0A0C3DFY3_9AGAM</name>
<organism evidence="1 2">
    <name type="scientific">Scleroderma citrinum Foug A</name>
    <dbReference type="NCBI Taxonomy" id="1036808"/>
    <lineage>
        <taxon>Eukaryota</taxon>
        <taxon>Fungi</taxon>
        <taxon>Dikarya</taxon>
        <taxon>Basidiomycota</taxon>
        <taxon>Agaricomycotina</taxon>
        <taxon>Agaricomycetes</taxon>
        <taxon>Agaricomycetidae</taxon>
        <taxon>Boletales</taxon>
        <taxon>Sclerodermatineae</taxon>
        <taxon>Sclerodermataceae</taxon>
        <taxon>Scleroderma</taxon>
    </lineage>
</organism>
<dbReference type="OrthoDB" id="2655622at2759"/>
<proteinExistence type="predicted"/>
<sequence>MARTKQTAGRTTCGIAPRVQCTRTTRSSTRIVRGVSQRLASKVCAADIDFLCPGCHKLKDHAAKRKLSPYLAFTRTVQGKVVSVLQKPTIVTGVCQRASKLQVRADSTVILHLVCVGMDTSGCLPLLLKTALEDYHKKDALEYVQETFDFGTDVKLGMWKARREILGTRLAARKFQCKLVFMTVHSEITHGDLFAGKDAQGRDVAMEVKEFMKCLFSPSLERVVHRSTLFMLTCGPLVTFQDSFLAMKQTITCLQPEYTIAFTAPNFLSAVLKVFIVTYCVQVLIQGHPIMEVLHNLLDGAPELCMHTDVVLLYVNLVTPKASPQVVTTMGYRFAHVVPSMWGHSSLVKIER</sequence>
<evidence type="ECO:0000313" key="2">
    <source>
        <dbReference type="Proteomes" id="UP000053989"/>
    </source>
</evidence>
<gene>
    <name evidence="1" type="ORF">SCLCIDRAFT_30447</name>
</gene>